<evidence type="ECO:0000256" key="1">
    <source>
        <dbReference type="SAM" id="SignalP"/>
    </source>
</evidence>
<dbReference type="AlphaFoldDB" id="A0A284RSK5"/>
<feature type="signal peptide" evidence="1">
    <location>
        <begin position="1"/>
        <end position="17"/>
    </location>
</feature>
<dbReference type="InterPro" id="IPR022742">
    <property type="entry name" value="Hydrolase_4"/>
</dbReference>
<feature type="domain" description="Serine aminopeptidase S33" evidence="2">
    <location>
        <begin position="85"/>
        <end position="212"/>
    </location>
</feature>
<dbReference type="Gene3D" id="3.40.50.1820">
    <property type="entry name" value="alpha/beta hydrolase"/>
    <property type="match status" value="1"/>
</dbReference>
<dbReference type="PANTHER" id="PTHR12277:SF81">
    <property type="entry name" value="PROTEIN ABHD13"/>
    <property type="match status" value="1"/>
</dbReference>
<keyword evidence="1" id="KW-0732">Signal</keyword>
<proteinExistence type="predicted"/>
<dbReference type="OMA" id="QYWTSED"/>
<accession>A0A284RSK5</accession>
<name>A0A284RSK5_ARMOS</name>
<organism evidence="3 4">
    <name type="scientific">Armillaria ostoyae</name>
    <name type="common">Armillaria root rot fungus</name>
    <dbReference type="NCBI Taxonomy" id="47428"/>
    <lineage>
        <taxon>Eukaryota</taxon>
        <taxon>Fungi</taxon>
        <taxon>Dikarya</taxon>
        <taxon>Basidiomycota</taxon>
        <taxon>Agaricomycotina</taxon>
        <taxon>Agaricomycetes</taxon>
        <taxon>Agaricomycetidae</taxon>
        <taxon>Agaricales</taxon>
        <taxon>Marasmiineae</taxon>
        <taxon>Physalacriaceae</taxon>
        <taxon>Armillaria</taxon>
    </lineage>
</organism>
<dbReference type="InterPro" id="IPR029058">
    <property type="entry name" value="AB_hydrolase_fold"/>
</dbReference>
<dbReference type="PANTHER" id="PTHR12277">
    <property type="entry name" value="ALPHA/BETA HYDROLASE DOMAIN-CONTAINING PROTEIN"/>
    <property type="match status" value="1"/>
</dbReference>
<dbReference type="SUPFAM" id="SSF53474">
    <property type="entry name" value="alpha/beta-Hydrolases"/>
    <property type="match status" value="1"/>
</dbReference>
<dbReference type="GO" id="GO:0016020">
    <property type="term" value="C:membrane"/>
    <property type="evidence" value="ECO:0007669"/>
    <property type="project" value="TreeGrafter"/>
</dbReference>
<evidence type="ECO:0000313" key="4">
    <source>
        <dbReference type="Proteomes" id="UP000219338"/>
    </source>
</evidence>
<keyword evidence="4" id="KW-1185">Reference proteome</keyword>
<evidence type="ECO:0000313" key="3">
    <source>
        <dbReference type="EMBL" id="SJL11752.1"/>
    </source>
</evidence>
<dbReference type="GO" id="GO:0008474">
    <property type="term" value="F:palmitoyl-(protein) hydrolase activity"/>
    <property type="evidence" value="ECO:0007669"/>
    <property type="project" value="TreeGrafter"/>
</dbReference>
<dbReference type="EMBL" id="FUEG01000015">
    <property type="protein sequence ID" value="SJL11752.1"/>
    <property type="molecule type" value="Genomic_DNA"/>
</dbReference>
<dbReference type="Proteomes" id="UP000219338">
    <property type="component" value="Unassembled WGS sequence"/>
</dbReference>
<protein>
    <recommendedName>
        <fullName evidence="2">Serine aminopeptidase S33 domain-containing protein</fullName>
    </recommendedName>
</protein>
<gene>
    <name evidence="3" type="ORF">ARMOST_15160</name>
</gene>
<sequence length="299" mass="33287">MSFFHILKTILLHGQYACIYPAAFDPKNERRQCYDWFWNKVLGGGQSDTITRVEVTTSDKVVLRCALFLRSHDGSDSDSDSDLPPLATVILFHGNACHWWDCASLARAFYARRCNVLMVSYRGYGTCDGSPSEKGLREDAQAALDYALADQQLSQVPIVVYGHSLGGAVAIDLVSRNPTKVFALIVENTFLSIPSIVRGWAVLRHFAWVIHQKWDSESKISSIPGTLPLLMLSGQMDPVVPEAHMKKLWELRSPGDLDTFKSFPSGGHEPSAAEPHYWNTIEKFLTIVLKTQKSATSPS</sequence>
<dbReference type="STRING" id="47428.A0A284RSK5"/>
<dbReference type="Pfam" id="PF12146">
    <property type="entry name" value="Hydrolase_4"/>
    <property type="match status" value="1"/>
</dbReference>
<feature type="chain" id="PRO_5013397928" description="Serine aminopeptidase S33 domain-containing protein" evidence="1">
    <location>
        <begin position="18"/>
        <end position="299"/>
    </location>
</feature>
<reference evidence="4" key="1">
    <citation type="journal article" date="2017" name="Nat. Ecol. Evol.">
        <title>Genome expansion and lineage-specific genetic innovations in the forest pathogenic fungi Armillaria.</title>
        <authorList>
            <person name="Sipos G."/>
            <person name="Prasanna A.N."/>
            <person name="Walter M.C."/>
            <person name="O'Connor E."/>
            <person name="Balint B."/>
            <person name="Krizsan K."/>
            <person name="Kiss B."/>
            <person name="Hess J."/>
            <person name="Varga T."/>
            <person name="Slot J."/>
            <person name="Riley R."/>
            <person name="Boka B."/>
            <person name="Rigling D."/>
            <person name="Barry K."/>
            <person name="Lee J."/>
            <person name="Mihaltcheva S."/>
            <person name="LaButti K."/>
            <person name="Lipzen A."/>
            <person name="Waldron R."/>
            <person name="Moloney N.M."/>
            <person name="Sperisen C."/>
            <person name="Kredics L."/>
            <person name="Vagvoelgyi C."/>
            <person name="Patrignani A."/>
            <person name="Fitzpatrick D."/>
            <person name="Nagy I."/>
            <person name="Doyle S."/>
            <person name="Anderson J.B."/>
            <person name="Grigoriev I.V."/>
            <person name="Gueldener U."/>
            <person name="Muensterkoetter M."/>
            <person name="Nagy L.G."/>
        </authorList>
    </citation>
    <scope>NUCLEOTIDE SEQUENCE [LARGE SCALE GENOMIC DNA]</scope>
    <source>
        <strain evidence="4">C18/9</strain>
    </source>
</reference>
<evidence type="ECO:0000259" key="2">
    <source>
        <dbReference type="Pfam" id="PF12146"/>
    </source>
</evidence>
<dbReference type="OrthoDB" id="10249433at2759"/>